<accession>A0A4Y2FVC6</accession>
<organism evidence="2 3">
    <name type="scientific">Araneus ventricosus</name>
    <name type="common">Orbweaver spider</name>
    <name type="synonym">Epeira ventricosa</name>
    <dbReference type="NCBI Taxonomy" id="182803"/>
    <lineage>
        <taxon>Eukaryota</taxon>
        <taxon>Metazoa</taxon>
        <taxon>Ecdysozoa</taxon>
        <taxon>Arthropoda</taxon>
        <taxon>Chelicerata</taxon>
        <taxon>Arachnida</taxon>
        <taxon>Araneae</taxon>
        <taxon>Araneomorphae</taxon>
        <taxon>Entelegynae</taxon>
        <taxon>Araneoidea</taxon>
        <taxon>Araneidae</taxon>
        <taxon>Araneus</taxon>
    </lineage>
</organism>
<evidence type="ECO:0000313" key="3">
    <source>
        <dbReference type="Proteomes" id="UP000499080"/>
    </source>
</evidence>
<evidence type="ECO:0000313" key="2">
    <source>
        <dbReference type="EMBL" id="GBM44395.1"/>
    </source>
</evidence>
<protein>
    <submittedName>
        <fullName evidence="2">Uncharacterized protein</fullName>
    </submittedName>
</protein>
<keyword evidence="3" id="KW-1185">Reference proteome</keyword>
<feature type="non-terminal residue" evidence="2">
    <location>
        <position position="59"/>
    </location>
</feature>
<dbReference type="EMBL" id="BGPR01175193">
    <property type="protein sequence ID" value="GBM44395.1"/>
    <property type="molecule type" value="Genomic_DNA"/>
</dbReference>
<name>A0A4Y2FVC6_ARAVE</name>
<dbReference type="AlphaFoldDB" id="A0A4Y2FVC6"/>
<proteinExistence type="predicted"/>
<evidence type="ECO:0000256" key="1">
    <source>
        <dbReference type="SAM" id="MobiDB-lite"/>
    </source>
</evidence>
<sequence>MKSSKTHSTEKVGSKIPKTDYTTDNKYAKLPKQNLPEWNVVDDAEKDSTGRQFKAAIER</sequence>
<feature type="compositionally biased region" description="Basic and acidic residues" evidence="1">
    <location>
        <begin position="7"/>
        <end position="25"/>
    </location>
</feature>
<dbReference type="Proteomes" id="UP000499080">
    <property type="component" value="Unassembled WGS sequence"/>
</dbReference>
<reference evidence="2 3" key="1">
    <citation type="journal article" date="2019" name="Sci. Rep.">
        <title>Orb-weaving spider Araneus ventricosus genome elucidates the spidroin gene catalogue.</title>
        <authorList>
            <person name="Kono N."/>
            <person name="Nakamura H."/>
            <person name="Ohtoshi R."/>
            <person name="Moran D.A.P."/>
            <person name="Shinohara A."/>
            <person name="Yoshida Y."/>
            <person name="Fujiwara M."/>
            <person name="Mori M."/>
            <person name="Tomita M."/>
            <person name="Arakawa K."/>
        </authorList>
    </citation>
    <scope>NUCLEOTIDE SEQUENCE [LARGE SCALE GENOMIC DNA]</scope>
</reference>
<gene>
    <name evidence="2" type="ORF">AVEN_128452_1</name>
</gene>
<comment type="caution">
    <text evidence="2">The sequence shown here is derived from an EMBL/GenBank/DDBJ whole genome shotgun (WGS) entry which is preliminary data.</text>
</comment>
<feature type="region of interest" description="Disordered" evidence="1">
    <location>
        <begin position="1"/>
        <end position="25"/>
    </location>
</feature>